<sequence length="418" mass="46332">MSEVVPLPSFGEVFFDERGQERVLRVTWHEGTLVLSLWRGEMCTASFRMPMNDVGRLVDTLDEGFVQAGGQYPDEVGEPVHPEQRPPAEQQVHSEYPGTGQYARPRPEDYAQPQQYPDPSGHVPVPEEPRQVPALGPNDVLVARGVVPPPDRPDWSQDRMAPGHGSSDAVPRENMIVNDALPYGQPHSFDPLGTGPVSGEAAYQMPGGYPPAQQPAPYGAQQPDPYGAPAQQPADRFGAQQSDPYGVPPQQRPVDPFAPHADQFPNSARRPDPDQYGQGNSTDPFGFAAQQQAGGHGIQQPDPYGYPAPAQPDPYAFGTAQPHQAGHPADLRDLYGSPPAYPQQDVDPSDPLGLGGQSAPDQRLPRPYLQDPPHSTGERLRPEQGYDDRYDRRHDEHQYDDRRREGRRRDNRDERREW</sequence>
<dbReference type="RefSeq" id="WP_343983212.1">
    <property type="nucleotide sequence ID" value="NZ_BAAAGK010000295.1"/>
</dbReference>
<feature type="region of interest" description="Disordered" evidence="1">
    <location>
        <begin position="68"/>
        <end position="418"/>
    </location>
</feature>
<dbReference type="Proteomes" id="UP001596514">
    <property type="component" value="Unassembled WGS sequence"/>
</dbReference>
<organism evidence="2 3">
    <name type="scientific">Streptosporangium amethystogenes subsp. fukuiense</name>
    <dbReference type="NCBI Taxonomy" id="698418"/>
    <lineage>
        <taxon>Bacteria</taxon>
        <taxon>Bacillati</taxon>
        <taxon>Actinomycetota</taxon>
        <taxon>Actinomycetes</taxon>
        <taxon>Streptosporangiales</taxon>
        <taxon>Streptosporangiaceae</taxon>
        <taxon>Streptosporangium</taxon>
    </lineage>
</organism>
<accession>A0ABW2SRL6</accession>
<comment type="caution">
    <text evidence="2">The sequence shown here is derived from an EMBL/GenBank/DDBJ whole genome shotgun (WGS) entry which is preliminary data.</text>
</comment>
<name>A0ABW2SRL6_9ACTN</name>
<gene>
    <name evidence="2" type="ORF">ACFQVD_02370</name>
</gene>
<reference evidence="3" key="1">
    <citation type="journal article" date="2019" name="Int. J. Syst. Evol. Microbiol.">
        <title>The Global Catalogue of Microorganisms (GCM) 10K type strain sequencing project: providing services to taxonomists for standard genome sequencing and annotation.</title>
        <authorList>
            <consortium name="The Broad Institute Genomics Platform"/>
            <consortium name="The Broad Institute Genome Sequencing Center for Infectious Disease"/>
            <person name="Wu L."/>
            <person name="Ma J."/>
        </authorList>
    </citation>
    <scope>NUCLEOTIDE SEQUENCE [LARGE SCALE GENOMIC DNA]</scope>
    <source>
        <strain evidence="3">JCM 10083</strain>
    </source>
</reference>
<evidence type="ECO:0000313" key="3">
    <source>
        <dbReference type="Proteomes" id="UP001596514"/>
    </source>
</evidence>
<feature type="compositionally biased region" description="Low complexity" evidence="1">
    <location>
        <begin position="215"/>
        <end position="225"/>
    </location>
</feature>
<dbReference type="EMBL" id="JBHTEE010000001">
    <property type="protein sequence ID" value="MFC7598950.1"/>
    <property type="molecule type" value="Genomic_DNA"/>
</dbReference>
<proteinExistence type="predicted"/>
<evidence type="ECO:0000313" key="2">
    <source>
        <dbReference type="EMBL" id="MFC7598950.1"/>
    </source>
</evidence>
<keyword evidence="3" id="KW-1185">Reference proteome</keyword>
<feature type="compositionally biased region" description="Basic and acidic residues" evidence="1">
    <location>
        <begin position="376"/>
        <end position="418"/>
    </location>
</feature>
<evidence type="ECO:0000256" key="1">
    <source>
        <dbReference type="SAM" id="MobiDB-lite"/>
    </source>
</evidence>
<protein>
    <submittedName>
        <fullName evidence="2">Uncharacterized protein</fullName>
    </submittedName>
</protein>